<evidence type="ECO:0000313" key="2">
    <source>
        <dbReference type="WBParaSite" id="Smp_337520.1"/>
    </source>
</evidence>
<dbReference type="WBParaSite" id="Smp_337520.1">
    <property type="protein sequence ID" value="Smp_337520.1"/>
    <property type="gene ID" value="Smp_337520"/>
</dbReference>
<name>A0A5K4F975_SCHMA</name>
<accession>A0A5K4F975</accession>
<reference evidence="2" key="2">
    <citation type="submission" date="2019-11" db="UniProtKB">
        <authorList>
            <consortium name="WormBaseParasite"/>
        </authorList>
    </citation>
    <scope>IDENTIFICATION</scope>
    <source>
        <strain evidence="2">Puerto Rican</strain>
    </source>
</reference>
<proteinExistence type="predicted"/>
<organism evidence="1 2">
    <name type="scientific">Schistosoma mansoni</name>
    <name type="common">Blood fluke</name>
    <dbReference type="NCBI Taxonomy" id="6183"/>
    <lineage>
        <taxon>Eukaryota</taxon>
        <taxon>Metazoa</taxon>
        <taxon>Spiralia</taxon>
        <taxon>Lophotrochozoa</taxon>
        <taxon>Platyhelminthes</taxon>
        <taxon>Trematoda</taxon>
        <taxon>Digenea</taxon>
        <taxon>Strigeidida</taxon>
        <taxon>Schistosomatoidea</taxon>
        <taxon>Schistosomatidae</taxon>
        <taxon>Schistosoma</taxon>
    </lineage>
</organism>
<dbReference type="Proteomes" id="UP000008854">
    <property type="component" value="Unassembled WGS sequence"/>
</dbReference>
<reference evidence="1" key="1">
    <citation type="journal article" date="2012" name="PLoS Negl. Trop. Dis.">
        <title>A systematically improved high quality genome and transcriptome of the human blood fluke Schistosoma mansoni.</title>
        <authorList>
            <person name="Protasio A.V."/>
            <person name="Tsai I.J."/>
            <person name="Babbage A."/>
            <person name="Nichol S."/>
            <person name="Hunt M."/>
            <person name="Aslett M.A."/>
            <person name="De Silva N."/>
            <person name="Velarde G.S."/>
            <person name="Anderson T.J."/>
            <person name="Clark R.C."/>
            <person name="Davidson C."/>
            <person name="Dillon G.P."/>
            <person name="Holroyd N.E."/>
            <person name="LoVerde P.T."/>
            <person name="Lloyd C."/>
            <person name="McQuillan J."/>
            <person name="Oliveira G."/>
            <person name="Otto T.D."/>
            <person name="Parker-Manuel S.J."/>
            <person name="Quail M.A."/>
            <person name="Wilson R.A."/>
            <person name="Zerlotini A."/>
            <person name="Dunne D.W."/>
            <person name="Berriman M."/>
        </authorList>
    </citation>
    <scope>NUCLEOTIDE SEQUENCE [LARGE SCALE GENOMIC DNA]</scope>
    <source>
        <strain evidence="1">Puerto Rican</strain>
    </source>
</reference>
<dbReference type="AlphaFoldDB" id="A0A5K4F975"/>
<dbReference type="InParanoid" id="A0A5K4F975"/>
<sequence>MDNNVDRDTYTYGLCDVHQWNTLCFQNAPNEVHMLNIFQRLMRIVQKLILNFMPSHIIINVSYYDICKCK</sequence>
<keyword evidence="1" id="KW-1185">Reference proteome</keyword>
<evidence type="ECO:0000313" key="1">
    <source>
        <dbReference type="Proteomes" id="UP000008854"/>
    </source>
</evidence>
<protein>
    <submittedName>
        <fullName evidence="2">Uncharacterized protein</fullName>
    </submittedName>
</protein>